<keyword evidence="2" id="KW-0808">Transferase</keyword>
<evidence type="ECO:0000259" key="1">
    <source>
        <dbReference type="PROSITE" id="PS51186"/>
    </source>
</evidence>
<dbReference type="InterPro" id="IPR052523">
    <property type="entry name" value="Trichothecene_AcTrans"/>
</dbReference>
<dbReference type="CDD" id="cd04301">
    <property type="entry name" value="NAT_SF"/>
    <property type="match status" value="1"/>
</dbReference>
<dbReference type="Pfam" id="PF00583">
    <property type="entry name" value="Acetyltransf_1"/>
    <property type="match status" value="1"/>
</dbReference>
<dbReference type="EMBL" id="VXIS01000004">
    <property type="protein sequence ID" value="KAA8914632.1"/>
    <property type="molecule type" value="Genomic_DNA"/>
</dbReference>
<dbReference type="GO" id="GO:0016747">
    <property type="term" value="F:acyltransferase activity, transferring groups other than amino-acyl groups"/>
    <property type="evidence" value="ECO:0007669"/>
    <property type="project" value="InterPro"/>
</dbReference>
<dbReference type="PANTHER" id="PTHR42791:SF1">
    <property type="entry name" value="N-ACETYLTRANSFERASE DOMAIN-CONTAINING PROTEIN"/>
    <property type="match status" value="1"/>
</dbReference>
<keyword evidence="2" id="KW-0012">Acyltransferase</keyword>
<sequence length="231" mass="25657">MSPDNSNVTIRYAAESDIPRLVDIAAAAFNDHPFYVYIYPGRKEHPTAWRDYWHREIVTQYFSATAIMVVAEEKATGTVLSFAIWLVFIEGYTNPGLLTFGNPELLKGYPGLPNENEKDDPAQDLAAIAELEEAVGCNRREQWNEGNGPGSSPIPHWWLRVLATDPQHQGRGMGTRLMDWGCDKANSDGVVTGLYCSSEGLPYYLKSKFVKTGELRFGPLVAPVCVRTAVS</sequence>
<dbReference type="PROSITE" id="PS51186">
    <property type="entry name" value="GNAT"/>
    <property type="match status" value="1"/>
</dbReference>
<dbReference type="AlphaFoldDB" id="A0A5J5FAU9"/>
<organism evidence="2 3">
    <name type="scientific">Sphaerosporella brunnea</name>
    <dbReference type="NCBI Taxonomy" id="1250544"/>
    <lineage>
        <taxon>Eukaryota</taxon>
        <taxon>Fungi</taxon>
        <taxon>Dikarya</taxon>
        <taxon>Ascomycota</taxon>
        <taxon>Pezizomycotina</taxon>
        <taxon>Pezizomycetes</taxon>
        <taxon>Pezizales</taxon>
        <taxon>Pyronemataceae</taxon>
        <taxon>Sphaerosporella</taxon>
    </lineage>
</organism>
<dbReference type="SUPFAM" id="SSF55729">
    <property type="entry name" value="Acyl-CoA N-acyltransferases (Nat)"/>
    <property type="match status" value="1"/>
</dbReference>
<proteinExistence type="predicted"/>
<gene>
    <name evidence="2" type="ORF">FN846DRAFT_925991</name>
</gene>
<comment type="caution">
    <text evidence="2">The sequence shown here is derived from an EMBL/GenBank/DDBJ whole genome shotgun (WGS) entry which is preliminary data.</text>
</comment>
<reference evidence="2 3" key="1">
    <citation type="submission" date="2019-09" db="EMBL/GenBank/DDBJ databases">
        <title>Draft genome of the ectomycorrhizal ascomycete Sphaerosporella brunnea.</title>
        <authorList>
            <consortium name="DOE Joint Genome Institute"/>
            <person name="Benucci G.M."/>
            <person name="Marozzi G."/>
            <person name="Antonielli L."/>
            <person name="Sanchez S."/>
            <person name="Marco P."/>
            <person name="Wang X."/>
            <person name="Falini L.B."/>
            <person name="Barry K."/>
            <person name="Haridas S."/>
            <person name="Lipzen A."/>
            <person name="Labutti K."/>
            <person name="Grigoriev I.V."/>
            <person name="Murat C."/>
            <person name="Martin F."/>
            <person name="Albertini E."/>
            <person name="Donnini D."/>
            <person name="Bonito G."/>
        </authorList>
    </citation>
    <scope>NUCLEOTIDE SEQUENCE [LARGE SCALE GENOMIC DNA]</scope>
    <source>
        <strain evidence="2 3">Sb_GMNB300</strain>
    </source>
</reference>
<feature type="domain" description="N-acetyltransferase" evidence="1">
    <location>
        <begin position="8"/>
        <end position="231"/>
    </location>
</feature>
<dbReference type="PANTHER" id="PTHR42791">
    <property type="entry name" value="GNAT FAMILY ACETYLTRANSFERASE"/>
    <property type="match status" value="1"/>
</dbReference>
<dbReference type="OrthoDB" id="2115692at2759"/>
<name>A0A5J5FAU9_9PEZI</name>
<dbReference type="InterPro" id="IPR000182">
    <property type="entry name" value="GNAT_dom"/>
</dbReference>
<protein>
    <submittedName>
        <fullName evidence="2">Acyl-CoA N-acyltransferase</fullName>
    </submittedName>
</protein>
<dbReference type="InParanoid" id="A0A5J5FAU9"/>
<evidence type="ECO:0000313" key="2">
    <source>
        <dbReference type="EMBL" id="KAA8914632.1"/>
    </source>
</evidence>
<dbReference type="Proteomes" id="UP000326924">
    <property type="component" value="Unassembled WGS sequence"/>
</dbReference>
<evidence type="ECO:0000313" key="3">
    <source>
        <dbReference type="Proteomes" id="UP000326924"/>
    </source>
</evidence>
<accession>A0A5J5FAU9</accession>
<dbReference type="InterPro" id="IPR016181">
    <property type="entry name" value="Acyl_CoA_acyltransferase"/>
</dbReference>
<keyword evidence="3" id="KW-1185">Reference proteome</keyword>
<dbReference type="Gene3D" id="3.40.630.30">
    <property type="match status" value="1"/>
</dbReference>